<gene>
    <name evidence="1" type="primary">51</name>
    <name evidence="1" type="ORF">SEA_KOZIE_51</name>
</gene>
<reference evidence="1" key="1">
    <citation type="submission" date="2021-09" db="EMBL/GenBank/DDBJ databases">
        <authorList>
            <person name="Colton S."/>
            <person name="McKinney A."/>
            <person name="Ashley L."/>
            <person name="Annie C."/>
            <person name="Elissa F."/>
            <person name="Lindsey D."/>
            <person name="Brady H."/>
            <person name="Batt M.A."/>
            <person name="Denae B."/>
            <person name="Molloy S.D."/>
            <person name="Garlena R.A."/>
            <person name="Russell D.A."/>
            <person name="Jacobs-Sera D."/>
            <person name="Hatfull G.F."/>
        </authorList>
    </citation>
    <scope>NUCLEOTIDE SEQUENCE</scope>
</reference>
<evidence type="ECO:0000313" key="2">
    <source>
        <dbReference type="Proteomes" id="UP000827716"/>
    </source>
</evidence>
<keyword evidence="1" id="KW-0540">Nuclease</keyword>
<dbReference type="GO" id="GO:0004519">
    <property type="term" value="F:endonuclease activity"/>
    <property type="evidence" value="ECO:0007669"/>
    <property type="project" value="UniProtKB-KW"/>
</dbReference>
<dbReference type="RefSeq" id="YP_010750779.1">
    <property type="nucleotide sequence ID" value="NC_073362.1"/>
</dbReference>
<dbReference type="InterPro" id="IPR003615">
    <property type="entry name" value="HNH_nuc"/>
</dbReference>
<dbReference type="Gene3D" id="1.10.30.50">
    <property type="match status" value="1"/>
</dbReference>
<name>A0AAE9C365_9CAUD</name>
<dbReference type="GeneID" id="80004434"/>
<keyword evidence="1" id="KW-0255">Endonuclease</keyword>
<accession>A0AAE9C365</accession>
<dbReference type="Proteomes" id="UP000827716">
    <property type="component" value="Segment"/>
</dbReference>
<protein>
    <submittedName>
        <fullName evidence="1">HNH endonuclease</fullName>
    </submittedName>
</protein>
<sequence length="113" mass="12178">MSRPGVEFTAAARRAIAERDLERCARCGRPLGPGANAHHRKLRSRGGLGNVANGVLLCGSGTTGCHGWAHREIEKATADGFIVSRWGDPADVRMRTWRGWIVVDDDGGWTLAA</sequence>
<dbReference type="CDD" id="cd00085">
    <property type="entry name" value="HNHc"/>
    <property type="match status" value="1"/>
</dbReference>
<evidence type="ECO:0000313" key="1">
    <source>
        <dbReference type="EMBL" id="UDL16247.1"/>
    </source>
</evidence>
<dbReference type="EMBL" id="OK040792">
    <property type="protein sequence ID" value="UDL16247.1"/>
    <property type="molecule type" value="Genomic_DNA"/>
</dbReference>
<dbReference type="KEGG" id="vg:80004434"/>
<keyword evidence="2" id="KW-1185">Reference proteome</keyword>
<organism evidence="1 2">
    <name type="scientific">Microbacterium phage Kozie</name>
    <dbReference type="NCBI Taxonomy" id="2885981"/>
    <lineage>
        <taxon>Viruses</taxon>
        <taxon>Duplodnaviria</taxon>
        <taxon>Heunggongvirae</taxon>
        <taxon>Uroviricota</taxon>
        <taxon>Caudoviricetes</taxon>
        <taxon>Kutznervirinae</taxon>
        <taxon>Kozievirus</taxon>
        <taxon>Kozievirus kozie</taxon>
    </lineage>
</organism>
<keyword evidence="1" id="KW-0378">Hydrolase</keyword>
<proteinExistence type="predicted"/>